<reference evidence="2 3" key="1">
    <citation type="journal article" date="2024" name="BMC Genomics">
        <title>De novo assembly and annotation of Popillia japonica's genome with initial clues to its potential as an invasive pest.</title>
        <authorList>
            <person name="Cucini C."/>
            <person name="Boschi S."/>
            <person name="Funari R."/>
            <person name="Cardaioli E."/>
            <person name="Iannotti N."/>
            <person name="Marturano G."/>
            <person name="Paoli F."/>
            <person name="Bruttini M."/>
            <person name="Carapelli A."/>
            <person name="Frati F."/>
            <person name="Nardi F."/>
        </authorList>
    </citation>
    <scope>NUCLEOTIDE SEQUENCE [LARGE SCALE GENOMIC DNA]</scope>
    <source>
        <strain evidence="2">DMR45628</strain>
    </source>
</reference>
<dbReference type="Pfam" id="PF01066">
    <property type="entry name" value="CDP-OH_P_transf"/>
    <property type="match status" value="1"/>
</dbReference>
<keyword evidence="1" id="KW-0472">Membrane</keyword>
<organism evidence="2 3">
    <name type="scientific">Popillia japonica</name>
    <name type="common">Japanese beetle</name>
    <dbReference type="NCBI Taxonomy" id="7064"/>
    <lineage>
        <taxon>Eukaryota</taxon>
        <taxon>Metazoa</taxon>
        <taxon>Ecdysozoa</taxon>
        <taxon>Arthropoda</taxon>
        <taxon>Hexapoda</taxon>
        <taxon>Insecta</taxon>
        <taxon>Pterygota</taxon>
        <taxon>Neoptera</taxon>
        <taxon>Endopterygota</taxon>
        <taxon>Coleoptera</taxon>
        <taxon>Polyphaga</taxon>
        <taxon>Scarabaeiformia</taxon>
        <taxon>Scarabaeidae</taxon>
        <taxon>Rutelinae</taxon>
        <taxon>Popillia</taxon>
    </lineage>
</organism>
<feature type="transmembrane region" description="Helical" evidence="1">
    <location>
        <begin position="168"/>
        <end position="190"/>
    </location>
</feature>
<dbReference type="EMBL" id="JASPKY010000027">
    <property type="protein sequence ID" value="KAK9751566.1"/>
    <property type="molecule type" value="Genomic_DNA"/>
</dbReference>
<keyword evidence="1" id="KW-1133">Transmembrane helix</keyword>
<dbReference type="Proteomes" id="UP001458880">
    <property type="component" value="Unassembled WGS sequence"/>
</dbReference>
<comment type="caution">
    <text evidence="2">The sequence shown here is derived from an EMBL/GenBank/DDBJ whole genome shotgun (WGS) entry which is preliminary data.</text>
</comment>
<evidence type="ECO:0000256" key="1">
    <source>
        <dbReference type="SAM" id="Phobius"/>
    </source>
</evidence>
<dbReference type="InterPro" id="IPR000462">
    <property type="entry name" value="CDP-OH_P_trans"/>
</dbReference>
<feature type="transmembrane region" description="Helical" evidence="1">
    <location>
        <begin position="12"/>
        <end position="32"/>
    </location>
</feature>
<dbReference type="GO" id="GO:0008654">
    <property type="term" value="P:phospholipid biosynthetic process"/>
    <property type="evidence" value="ECO:0007669"/>
    <property type="project" value="InterPro"/>
</dbReference>
<protein>
    <submittedName>
        <fullName evidence="2">CDP-alcohol phosphatidyltransferase</fullName>
    </submittedName>
</protein>
<accession>A0AAW1MW57</accession>
<evidence type="ECO:0000313" key="3">
    <source>
        <dbReference type="Proteomes" id="UP001458880"/>
    </source>
</evidence>
<gene>
    <name evidence="2" type="ORF">QE152_g4920</name>
</gene>
<evidence type="ECO:0000313" key="2">
    <source>
        <dbReference type="EMBL" id="KAK9751566.1"/>
    </source>
</evidence>
<dbReference type="AlphaFoldDB" id="A0AAW1MW57"/>
<dbReference type="Gene3D" id="1.20.120.1760">
    <property type="match status" value="1"/>
</dbReference>
<name>A0AAW1MW57_POPJA</name>
<sequence>MVWPSSQISKILLTLLFLLILWYIFMDFSLYMRVQNYPLENELAANNTKRYEEVSWISCDVSPLCDVTPKALLLDHTNHYIFAPLATIIDRIFKISDIKWITPNAISFFHVFVAILSAKCISSDSLAYRRVGVILFEVRTFLDDMDGHVARARKNIKGEVSEIGTSGYYIDGICDAIGIVALMIGAFIYLKNNPPRRGYVQLPTIINDNDRDNGTAYRIKVTTKKVVLKVSCYGAQILLSSTAWNRYIALYQEMLGGCYNYTERQLIVLRSPFFFVIVWIWRIVNIHNLLHFVLLAIFCDKLWEFLRFVQYIGFGILLAAICIAEIHIVDVRNFLYKNLHNGATY</sequence>
<keyword evidence="1" id="KW-0812">Transmembrane</keyword>
<dbReference type="GO" id="GO:0016020">
    <property type="term" value="C:membrane"/>
    <property type="evidence" value="ECO:0007669"/>
    <property type="project" value="InterPro"/>
</dbReference>
<keyword evidence="3" id="KW-1185">Reference proteome</keyword>
<proteinExistence type="predicted"/>
<dbReference type="GO" id="GO:0016780">
    <property type="term" value="F:phosphotransferase activity, for other substituted phosphate groups"/>
    <property type="evidence" value="ECO:0007669"/>
    <property type="project" value="InterPro"/>
</dbReference>
<feature type="transmembrane region" description="Helical" evidence="1">
    <location>
        <begin position="310"/>
        <end position="329"/>
    </location>
</feature>
<dbReference type="InterPro" id="IPR043130">
    <property type="entry name" value="CDP-OH_PTrfase_TM_dom"/>
</dbReference>